<dbReference type="Gene3D" id="1.10.8.10">
    <property type="entry name" value="DNA helicase RuvA subunit, C-terminal domain"/>
    <property type="match status" value="1"/>
</dbReference>
<evidence type="ECO:0000256" key="3">
    <source>
        <dbReference type="ARBA" id="ARBA00022490"/>
    </source>
</evidence>
<dbReference type="GO" id="GO:0008270">
    <property type="term" value="F:zinc ion binding"/>
    <property type="evidence" value="ECO:0007669"/>
    <property type="project" value="UniProtKB-KW"/>
</dbReference>
<evidence type="ECO:0000256" key="13">
    <source>
        <dbReference type="ARBA" id="ARBA00081379"/>
    </source>
</evidence>
<dbReference type="InterPro" id="IPR000433">
    <property type="entry name" value="Znf_ZZ"/>
</dbReference>
<keyword evidence="5" id="KW-0677">Repeat</keyword>
<keyword evidence="6 14" id="KW-0863">Zinc-finger</keyword>
<protein>
    <recommendedName>
        <fullName evidence="12">Protein ref(2)P</fullName>
    </recommendedName>
    <alternativeName>
        <fullName evidence="13">Refractory to sigma P</fullName>
    </alternativeName>
</protein>
<dbReference type="GO" id="GO:0007032">
    <property type="term" value="P:endosome organization"/>
    <property type="evidence" value="ECO:0007669"/>
    <property type="project" value="TreeGrafter"/>
</dbReference>
<evidence type="ECO:0000256" key="15">
    <source>
        <dbReference type="SAM" id="MobiDB-lite"/>
    </source>
</evidence>
<dbReference type="InterPro" id="IPR052260">
    <property type="entry name" value="Autophagy_Rcpt_SigReg"/>
</dbReference>
<dbReference type="GO" id="GO:0070530">
    <property type="term" value="F:K63-linked polyubiquitin modification-dependent protein binding"/>
    <property type="evidence" value="ECO:0007669"/>
    <property type="project" value="TreeGrafter"/>
</dbReference>
<dbReference type="GO" id="GO:0044753">
    <property type="term" value="C:amphisome"/>
    <property type="evidence" value="ECO:0007669"/>
    <property type="project" value="TreeGrafter"/>
</dbReference>
<dbReference type="InterPro" id="IPR033741">
    <property type="entry name" value="SQSTM_UBA"/>
</dbReference>
<dbReference type="SMR" id="A0A0M4EF49"/>
<evidence type="ECO:0000256" key="7">
    <source>
        <dbReference type="ARBA" id="ARBA00022833"/>
    </source>
</evidence>
<feature type="domain" description="PB1" evidence="18">
    <location>
        <begin position="3"/>
        <end position="98"/>
    </location>
</feature>
<dbReference type="InterPro" id="IPR053793">
    <property type="entry name" value="PB1-like"/>
</dbReference>
<feature type="region of interest" description="Disordered" evidence="15">
    <location>
        <begin position="213"/>
        <end position="240"/>
    </location>
</feature>
<dbReference type="InterPro" id="IPR043145">
    <property type="entry name" value="Znf_ZZ_sf"/>
</dbReference>
<feature type="compositionally biased region" description="Low complexity" evidence="15">
    <location>
        <begin position="397"/>
        <end position="425"/>
    </location>
</feature>
<dbReference type="GO" id="GO:0005634">
    <property type="term" value="C:nucleus"/>
    <property type="evidence" value="ECO:0007669"/>
    <property type="project" value="UniProtKB-SubCell"/>
</dbReference>
<evidence type="ECO:0000259" key="17">
    <source>
        <dbReference type="PROSITE" id="PS50135"/>
    </source>
</evidence>
<evidence type="ECO:0000256" key="8">
    <source>
        <dbReference type="ARBA" id="ARBA00023163"/>
    </source>
</evidence>
<evidence type="ECO:0000256" key="1">
    <source>
        <dbReference type="ARBA" id="ARBA00004123"/>
    </source>
</evidence>
<dbReference type="EMBL" id="CP012523">
    <property type="protein sequence ID" value="ALC38980.1"/>
    <property type="molecule type" value="Genomic_DNA"/>
</dbReference>
<feature type="compositionally biased region" description="Low complexity" evidence="15">
    <location>
        <begin position="531"/>
        <end position="548"/>
    </location>
</feature>
<dbReference type="PANTHER" id="PTHR15090">
    <property type="entry name" value="SEQUESTOSOME 1-RELATED"/>
    <property type="match status" value="1"/>
</dbReference>
<dbReference type="AlphaFoldDB" id="A0A0M4EF49"/>
<feature type="region of interest" description="Disordered" evidence="15">
    <location>
        <begin position="526"/>
        <end position="553"/>
    </location>
</feature>
<gene>
    <name evidence="19" type="ORF">Dbus_chr2Lg1065</name>
</gene>
<keyword evidence="20" id="KW-1185">Reference proteome</keyword>
<evidence type="ECO:0000256" key="2">
    <source>
        <dbReference type="ARBA" id="ARBA00004496"/>
    </source>
</evidence>
<evidence type="ECO:0000313" key="19">
    <source>
        <dbReference type="EMBL" id="ALC38980.1"/>
    </source>
</evidence>
<dbReference type="GO" id="GO:0016235">
    <property type="term" value="C:aggresome"/>
    <property type="evidence" value="ECO:0007669"/>
    <property type="project" value="TreeGrafter"/>
</dbReference>
<feature type="compositionally biased region" description="Polar residues" evidence="15">
    <location>
        <begin position="436"/>
        <end position="445"/>
    </location>
</feature>
<accession>A0A0M4EF49</accession>
<feature type="compositionally biased region" description="Low complexity" evidence="15">
    <location>
        <begin position="331"/>
        <end position="342"/>
    </location>
</feature>
<dbReference type="CDD" id="cd14320">
    <property type="entry name" value="UBA_SQSTM"/>
    <property type="match status" value="1"/>
</dbReference>
<keyword evidence="7" id="KW-0862">Zinc</keyword>
<evidence type="ECO:0000313" key="20">
    <source>
        <dbReference type="Proteomes" id="UP000494163"/>
    </source>
</evidence>
<proteinExistence type="predicted"/>
<dbReference type="SUPFAM" id="SSF57850">
    <property type="entry name" value="RING/U-box"/>
    <property type="match status" value="1"/>
</dbReference>
<dbReference type="Pfam" id="PF00569">
    <property type="entry name" value="ZZ"/>
    <property type="match status" value="1"/>
</dbReference>
<dbReference type="OrthoDB" id="441278at2759"/>
<keyword evidence="9" id="KW-0539">Nucleus</keyword>
<dbReference type="CDD" id="cd02340">
    <property type="entry name" value="ZZ_NBR1_like"/>
    <property type="match status" value="1"/>
</dbReference>
<feature type="domain" description="ZZ-type" evidence="17">
    <location>
        <begin position="127"/>
        <end position="178"/>
    </location>
</feature>
<keyword evidence="3" id="KW-0963">Cytoplasm</keyword>
<evidence type="ECO:0000259" key="16">
    <source>
        <dbReference type="PROSITE" id="PS50030"/>
    </source>
</evidence>
<dbReference type="SUPFAM" id="SSF46934">
    <property type="entry name" value="UBA-like"/>
    <property type="match status" value="1"/>
</dbReference>
<evidence type="ECO:0000256" key="4">
    <source>
        <dbReference type="ARBA" id="ARBA00022723"/>
    </source>
</evidence>
<evidence type="ECO:0000256" key="5">
    <source>
        <dbReference type="ARBA" id="ARBA00022737"/>
    </source>
</evidence>
<evidence type="ECO:0000256" key="9">
    <source>
        <dbReference type="ARBA" id="ARBA00023242"/>
    </source>
</evidence>
<feature type="domain" description="UBA" evidence="16">
    <location>
        <begin position="558"/>
        <end position="603"/>
    </location>
</feature>
<dbReference type="PROSITE" id="PS50135">
    <property type="entry name" value="ZF_ZZ_2"/>
    <property type="match status" value="1"/>
</dbReference>
<keyword evidence="4" id="KW-0479">Metal-binding</keyword>
<sequence>MPEKLLKISYNYNAATAGASAGQKQKLNAYLRMPSNTWMVLRREIEMYLFQERQLPNAEIRTYWIDADSDEIEIINQNDYEIFLAKCEQNLVLQVAEKLVAPAADAAPSAAAAAAAAADDPSNFVIHDAVQCDACDLQPIVGFRYKCIQCPNFDLCQKCEAGHKHANHMMVRMPNNNGPSVIDAWLSGPGSSQHHHHRRSSRRFRGQCPFGQAAADAGAAPTTPPTHKESRRERRHGGRTGGVFSQFVEMMMNLPESNTTAATATATAATATATADEAKQPATAAAAPEAEPATASAAKPAKAEAAAETSAEKTAEPIAAPRTQEKAQAEPTPSTGSTPTTPILNLDNLAQMVNPEYMRAGIEILNNFSEMFAKMIDPSESGSIGYADIPVSTASSAASNKSEASADSTPAASKDATAPTAPATANEPVVPEPELSATTTEQQPLANVDEEPRRRSESLDTDWQLIDNNASPIAHPSSNDALINLGSSAASTTSSSTDAAASPVHDFGQLGEMLRQHINQEQQLEQTNAPAQTSQVSAVSTSTTTETTVKAEENQRYHTDERINAAVVVMMSMGFSNEGAWLTQLLESVEGNIPAALDIMHTSQSGRN</sequence>
<dbReference type="GO" id="GO:0035973">
    <property type="term" value="P:aggrephagy"/>
    <property type="evidence" value="ECO:0007669"/>
    <property type="project" value="TreeGrafter"/>
</dbReference>
<name>A0A0M4EF49_DROBS</name>
<evidence type="ECO:0000256" key="14">
    <source>
        <dbReference type="PROSITE-ProRule" id="PRU00228"/>
    </source>
</evidence>
<dbReference type="InterPro" id="IPR015940">
    <property type="entry name" value="UBA"/>
</dbReference>
<organism evidence="19 20">
    <name type="scientific">Drosophila busckii</name>
    <name type="common">Fruit fly</name>
    <dbReference type="NCBI Taxonomy" id="30019"/>
    <lineage>
        <taxon>Eukaryota</taxon>
        <taxon>Metazoa</taxon>
        <taxon>Ecdysozoa</taxon>
        <taxon>Arthropoda</taxon>
        <taxon>Hexapoda</taxon>
        <taxon>Insecta</taxon>
        <taxon>Pterygota</taxon>
        <taxon>Neoptera</taxon>
        <taxon>Endopterygota</taxon>
        <taxon>Diptera</taxon>
        <taxon>Brachycera</taxon>
        <taxon>Muscomorpha</taxon>
        <taxon>Ephydroidea</taxon>
        <taxon>Drosophilidae</taxon>
        <taxon>Drosophila</taxon>
    </lineage>
</organism>
<feature type="region of interest" description="Disordered" evidence="15">
    <location>
        <begin position="397"/>
        <end position="463"/>
    </location>
</feature>
<dbReference type="FunFam" id="3.30.60.90:FF:000016">
    <property type="entry name" value="Refractory to sigma P"/>
    <property type="match status" value="1"/>
</dbReference>
<dbReference type="STRING" id="30019.A0A0M4EF49"/>
<dbReference type="PROSITE" id="PS51745">
    <property type="entry name" value="PB1"/>
    <property type="match status" value="1"/>
</dbReference>
<comment type="subunit">
    <text evidence="11">Interacts with aPKC and Traf6.</text>
</comment>
<dbReference type="SMART" id="SM00291">
    <property type="entry name" value="ZnF_ZZ"/>
    <property type="match status" value="1"/>
</dbReference>
<dbReference type="Pfam" id="PF16577">
    <property type="entry name" value="UBA_5"/>
    <property type="match status" value="1"/>
</dbReference>
<dbReference type="Proteomes" id="UP000494163">
    <property type="component" value="Chromosome 2L"/>
</dbReference>
<evidence type="ECO:0000256" key="6">
    <source>
        <dbReference type="ARBA" id="ARBA00022771"/>
    </source>
</evidence>
<evidence type="ECO:0000256" key="12">
    <source>
        <dbReference type="ARBA" id="ARBA00071657"/>
    </source>
</evidence>
<dbReference type="PROSITE" id="PS01357">
    <property type="entry name" value="ZF_ZZ_1"/>
    <property type="match status" value="1"/>
</dbReference>
<dbReference type="GO" id="GO:0005080">
    <property type="term" value="F:protein kinase C binding"/>
    <property type="evidence" value="ECO:0007669"/>
    <property type="project" value="TreeGrafter"/>
</dbReference>
<feature type="compositionally biased region" description="Low complexity" evidence="15">
    <location>
        <begin position="272"/>
        <end position="309"/>
    </location>
</feature>
<dbReference type="PROSITE" id="PS50030">
    <property type="entry name" value="UBA"/>
    <property type="match status" value="1"/>
</dbReference>
<dbReference type="GO" id="GO:0000423">
    <property type="term" value="P:mitophagy"/>
    <property type="evidence" value="ECO:0007669"/>
    <property type="project" value="TreeGrafter"/>
</dbReference>
<dbReference type="InterPro" id="IPR009060">
    <property type="entry name" value="UBA-like_sf"/>
</dbReference>
<feature type="region of interest" description="Disordered" evidence="15">
    <location>
        <begin position="272"/>
        <end position="343"/>
    </location>
</feature>
<comment type="function">
    <text evidence="10">Required for selective autophagy activation by ubiquitinated proteins. Implicated in sigma rhabdovirus multiplication and necessary for male fertility. Involved in activating transcription of Drs.</text>
</comment>
<dbReference type="FunFam" id="1.10.8.10:FF:000034">
    <property type="entry name" value="Sequestosome 1"/>
    <property type="match status" value="1"/>
</dbReference>
<keyword evidence="8" id="KW-0804">Transcription</keyword>
<comment type="subcellular location">
    <subcellularLocation>
        <location evidence="2">Cytoplasm</location>
    </subcellularLocation>
    <subcellularLocation>
        <location evidence="1">Nucleus</location>
    </subcellularLocation>
</comment>
<evidence type="ECO:0000256" key="10">
    <source>
        <dbReference type="ARBA" id="ARBA00054138"/>
    </source>
</evidence>
<dbReference type="PANTHER" id="PTHR15090:SF0">
    <property type="entry name" value="SEQUESTOSOME-1"/>
    <property type="match status" value="1"/>
</dbReference>
<dbReference type="OMA" id="VHAMMAM"/>
<dbReference type="Gene3D" id="3.30.60.90">
    <property type="match status" value="1"/>
</dbReference>
<reference evidence="19 20" key="1">
    <citation type="submission" date="2015-08" db="EMBL/GenBank/DDBJ databases">
        <title>Ancestral chromatin configuration constrains chromatin evolution on differentiating sex chromosomes in Drosophila.</title>
        <authorList>
            <person name="Zhou Q."/>
            <person name="Bachtrog D."/>
        </authorList>
    </citation>
    <scope>NUCLEOTIDE SEQUENCE [LARGE SCALE GENOMIC DNA]</scope>
    <source>
        <tissue evidence="19">Whole larvae</tissue>
    </source>
</reference>
<evidence type="ECO:0000259" key="18">
    <source>
        <dbReference type="PROSITE" id="PS51745"/>
    </source>
</evidence>
<evidence type="ECO:0000256" key="11">
    <source>
        <dbReference type="ARBA" id="ARBA00062450"/>
    </source>
</evidence>